<dbReference type="Proteomes" id="UP000267251">
    <property type="component" value="Unassembled WGS sequence"/>
</dbReference>
<name>A0A4V1IYN3_9FUNG</name>
<dbReference type="EMBL" id="KZ987752">
    <property type="protein sequence ID" value="RKP15159.1"/>
    <property type="molecule type" value="Genomic_DNA"/>
</dbReference>
<feature type="chain" id="PRO_5020436833" evidence="2">
    <location>
        <begin position="26"/>
        <end position="738"/>
    </location>
</feature>
<sequence>MLISLGSSHWIFHLILLSSAPSALTSHLVPRDLGEGSMDITNPRIPGNPSYVPPTGATNPSPLPFLPEVRADSVQQPEDREQDRALHDTSATLDNPNSSSDPHPLRNITLGPAMGVNDTNLTLVWTQGDSEADGSSLIKAIPLFANVTFSPALILGKDVRDQPLRLLTGDWVTLEAISSRRYLSRGDAYPLPGDPGAGRLGRASPGSSQPKEGKPGWIRRGWHRILGIFGSKKAPAADREPNPDLRASTTPSPANADRIREAVASQSSGQQGLGDVMGGAASPVSPSFLSSIDSSSVNILSDGTPMVTGHYSSHLKTLQSGNDNRTSLQFEVLDRTHVRIRLDDLSYLSLSPTNSSIVCAGSWGPEGALIFRVVQLADGLIRLHSAQNDLVLTHNFTALPAGPSDPAPASSGGFWSRRAEKKRKRKGLPSTSPSSSESLILSPLLPDSSNSTQQWRVRSLSSRKEGYEERMSGVQYDVEGAQARMTEREVVADLIFPNESKTAQQMSYAFSAALGLTHSTSWITQGTYEQSLTLEWGIPKFGDFSLDIKGNVQAKIALMRSKMATETVQTTRTQSFTFSLTVPPQRQIRAAASALFANADIPFTASVTRVLLAHNDDHLSKQQYAIEGILKEENFAEQRYHIGEDEPVDPGVTRDPSIKAIPISDAPSSSRGTGAMRKPPREVLDDKPSITPPKSKDQDEEEGRTQSMESSDGVVIEPPITNTPSSKTTLGHRHRAST</sequence>
<feature type="compositionally biased region" description="Polar residues" evidence="1">
    <location>
        <begin position="89"/>
        <end position="101"/>
    </location>
</feature>
<feature type="signal peptide" evidence="2">
    <location>
        <begin position="1"/>
        <end position="25"/>
    </location>
</feature>
<keyword evidence="4" id="KW-1185">Reference proteome</keyword>
<feature type="region of interest" description="Disordered" evidence="1">
    <location>
        <begin position="400"/>
        <end position="455"/>
    </location>
</feature>
<evidence type="ECO:0000313" key="4">
    <source>
        <dbReference type="Proteomes" id="UP000267251"/>
    </source>
</evidence>
<dbReference type="SUPFAM" id="SSF56973">
    <property type="entry name" value="Aerolisin/ETX pore-forming domain"/>
    <property type="match status" value="1"/>
</dbReference>
<reference evidence="4" key="1">
    <citation type="journal article" date="2018" name="Nat. Microbiol.">
        <title>Leveraging single-cell genomics to expand the fungal tree of life.</title>
        <authorList>
            <person name="Ahrendt S.R."/>
            <person name="Quandt C.A."/>
            <person name="Ciobanu D."/>
            <person name="Clum A."/>
            <person name="Salamov A."/>
            <person name="Andreopoulos B."/>
            <person name="Cheng J.F."/>
            <person name="Woyke T."/>
            <person name="Pelin A."/>
            <person name="Henrissat B."/>
            <person name="Reynolds N.K."/>
            <person name="Benny G.L."/>
            <person name="Smith M.E."/>
            <person name="James T.Y."/>
            <person name="Grigoriev I.V."/>
        </authorList>
    </citation>
    <scope>NUCLEOTIDE SEQUENCE [LARGE SCALE GENOMIC DNA]</scope>
</reference>
<evidence type="ECO:0000313" key="3">
    <source>
        <dbReference type="EMBL" id="RKP15159.1"/>
    </source>
</evidence>
<evidence type="ECO:0000256" key="1">
    <source>
        <dbReference type="SAM" id="MobiDB-lite"/>
    </source>
</evidence>
<feature type="region of interest" description="Disordered" evidence="1">
    <location>
        <begin position="39"/>
        <end position="112"/>
    </location>
</feature>
<feature type="compositionally biased region" description="Polar residues" evidence="1">
    <location>
        <begin position="720"/>
        <end position="729"/>
    </location>
</feature>
<evidence type="ECO:0000256" key="2">
    <source>
        <dbReference type="SAM" id="SignalP"/>
    </source>
</evidence>
<dbReference type="AlphaFoldDB" id="A0A4V1IYN3"/>
<proteinExistence type="predicted"/>
<protein>
    <submittedName>
        <fullName evidence="3">Uncharacterized protein</fullName>
    </submittedName>
</protein>
<feature type="region of interest" description="Disordered" evidence="1">
    <location>
        <begin position="642"/>
        <end position="738"/>
    </location>
</feature>
<feature type="compositionally biased region" description="Basic and acidic residues" evidence="1">
    <location>
        <begin position="679"/>
        <end position="688"/>
    </location>
</feature>
<feature type="compositionally biased region" description="Basic and acidic residues" evidence="1">
    <location>
        <begin position="77"/>
        <end position="87"/>
    </location>
</feature>
<organism evidence="3 4">
    <name type="scientific">Piptocephalis cylindrospora</name>
    <dbReference type="NCBI Taxonomy" id="1907219"/>
    <lineage>
        <taxon>Eukaryota</taxon>
        <taxon>Fungi</taxon>
        <taxon>Fungi incertae sedis</taxon>
        <taxon>Zoopagomycota</taxon>
        <taxon>Zoopagomycotina</taxon>
        <taxon>Zoopagomycetes</taxon>
        <taxon>Zoopagales</taxon>
        <taxon>Piptocephalidaceae</taxon>
        <taxon>Piptocephalis</taxon>
    </lineage>
</organism>
<feature type="region of interest" description="Disordered" evidence="1">
    <location>
        <begin position="185"/>
        <end position="217"/>
    </location>
</feature>
<dbReference type="Gene3D" id="2.170.15.10">
    <property type="entry name" value="Proaerolysin, chain A, domain 3"/>
    <property type="match status" value="1"/>
</dbReference>
<keyword evidence="2" id="KW-0732">Signal</keyword>
<feature type="compositionally biased region" description="Low complexity" evidence="1">
    <location>
        <begin position="400"/>
        <end position="413"/>
    </location>
</feature>
<feature type="region of interest" description="Disordered" evidence="1">
    <location>
        <begin position="233"/>
        <end position="255"/>
    </location>
</feature>
<feature type="compositionally biased region" description="Low complexity" evidence="1">
    <location>
        <begin position="428"/>
        <end position="451"/>
    </location>
</feature>
<accession>A0A4V1IYN3</accession>
<dbReference type="OrthoDB" id="10413037at2759"/>
<gene>
    <name evidence="3" type="ORF">BJ684DRAFT_14552</name>
</gene>